<dbReference type="OrthoDB" id="7788983at2759"/>
<dbReference type="EMBL" id="CAJGYM010000077">
    <property type="protein sequence ID" value="CAD6196660.1"/>
    <property type="molecule type" value="Genomic_DNA"/>
</dbReference>
<evidence type="ECO:0000313" key="3">
    <source>
        <dbReference type="Proteomes" id="UP000835052"/>
    </source>
</evidence>
<feature type="compositionally biased region" description="Basic residues" evidence="1">
    <location>
        <begin position="42"/>
        <end position="55"/>
    </location>
</feature>
<reference evidence="2" key="1">
    <citation type="submission" date="2020-10" db="EMBL/GenBank/DDBJ databases">
        <authorList>
            <person name="Kikuchi T."/>
        </authorList>
    </citation>
    <scope>NUCLEOTIDE SEQUENCE</scope>
    <source>
        <strain evidence="2">NKZ352</strain>
    </source>
</reference>
<sequence>MMELLFAHPCPEFLFEPITLRSRKRKSIPVPSSSSSSSSSSRSHHHHHHHHHHRQAAAVVVAPAGRTNTVVQAAPAAGANLGMYIDKLVETLVVNSTPAVKATQATAPTTKDGDLPLSYTQINALENVCRLLKSQSRPESPMSKFDDDRKPTTPSLPLTRELLIQHTKRWEEECKDTWNRRLKRLSDDLPCSPPPVKQHRPNVCATPPLHWTLAQKQEFYRSLAPNPPPPAGKNYQITYTPLVDDPDLQPPRSDVENQVRPASAFTTVHPKLVPVKELPAPIRLSIAESVIQAPAEPYNRLLAVAAAPKTP</sequence>
<protein>
    <submittedName>
        <fullName evidence="2">Uncharacterized protein</fullName>
    </submittedName>
</protein>
<evidence type="ECO:0000313" key="2">
    <source>
        <dbReference type="EMBL" id="CAD6196660.1"/>
    </source>
</evidence>
<proteinExistence type="predicted"/>
<organism evidence="2 3">
    <name type="scientific">Caenorhabditis auriculariae</name>
    <dbReference type="NCBI Taxonomy" id="2777116"/>
    <lineage>
        <taxon>Eukaryota</taxon>
        <taxon>Metazoa</taxon>
        <taxon>Ecdysozoa</taxon>
        <taxon>Nematoda</taxon>
        <taxon>Chromadorea</taxon>
        <taxon>Rhabditida</taxon>
        <taxon>Rhabditina</taxon>
        <taxon>Rhabditomorpha</taxon>
        <taxon>Rhabditoidea</taxon>
        <taxon>Rhabditidae</taxon>
        <taxon>Peloderinae</taxon>
        <taxon>Caenorhabditis</taxon>
    </lineage>
</organism>
<evidence type="ECO:0000256" key="1">
    <source>
        <dbReference type="SAM" id="MobiDB-lite"/>
    </source>
</evidence>
<gene>
    <name evidence="2" type="ORF">CAUJ_LOCUS12573</name>
</gene>
<keyword evidence="3" id="KW-1185">Reference proteome</keyword>
<dbReference type="AlphaFoldDB" id="A0A8S1HLP4"/>
<name>A0A8S1HLP4_9PELO</name>
<dbReference type="Proteomes" id="UP000835052">
    <property type="component" value="Unassembled WGS sequence"/>
</dbReference>
<feature type="compositionally biased region" description="Low complexity" evidence="1">
    <location>
        <begin position="32"/>
        <end position="41"/>
    </location>
</feature>
<feature type="region of interest" description="Disordered" evidence="1">
    <location>
        <begin position="134"/>
        <end position="154"/>
    </location>
</feature>
<comment type="caution">
    <text evidence="2">The sequence shown here is derived from an EMBL/GenBank/DDBJ whole genome shotgun (WGS) entry which is preliminary data.</text>
</comment>
<feature type="region of interest" description="Disordered" evidence="1">
    <location>
        <begin position="24"/>
        <end position="57"/>
    </location>
</feature>
<accession>A0A8S1HLP4</accession>